<dbReference type="InterPro" id="IPR019761">
    <property type="entry name" value="DNA-dir_RNA_pol-M_15_CS"/>
</dbReference>
<dbReference type="SUPFAM" id="SSF57783">
    <property type="entry name" value="Zinc beta-ribbon"/>
    <property type="match status" value="1"/>
</dbReference>
<evidence type="ECO:0000259" key="5">
    <source>
        <dbReference type="SMART" id="SM00661"/>
    </source>
</evidence>
<dbReference type="PANTHER" id="PTHR11239:SF12">
    <property type="entry name" value="DNA-DIRECTED RNA POLYMERASE III SUBUNIT RPC10"/>
    <property type="match status" value="1"/>
</dbReference>
<dbReference type="PROSITE" id="PS01030">
    <property type="entry name" value="RNA_POL_M_15KD"/>
    <property type="match status" value="1"/>
</dbReference>
<dbReference type="SMART" id="SM00661">
    <property type="entry name" value="RPOL9"/>
    <property type="match status" value="1"/>
</dbReference>
<dbReference type="InterPro" id="IPR012164">
    <property type="entry name" value="Rpa12/Rpb9/Rpc10/TFS"/>
</dbReference>
<dbReference type="Pfam" id="PF02150">
    <property type="entry name" value="Zn_ribbon_RPB9"/>
    <property type="match status" value="1"/>
</dbReference>
<keyword evidence="3" id="KW-0862">Zinc</keyword>
<name>A0AAW2TDH3_SESRA</name>
<dbReference type="AlphaFoldDB" id="A0AAW2TDH3"/>
<accession>A0AAW2TDH3</accession>
<organism evidence="6">
    <name type="scientific">Sesamum radiatum</name>
    <name type="common">Black benniseed</name>
    <dbReference type="NCBI Taxonomy" id="300843"/>
    <lineage>
        <taxon>Eukaryota</taxon>
        <taxon>Viridiplantae</taxon>
        <taxon>Streptophyta</taxon>
        <taxon>Embryophyta</taxon>
        <taxon>Tracheophyta</taxon>
        <taxon>Spermatophyta</taxon>
        <taxon>Magnoliopsida</taxon>
        <taxon>eudicotyledons</taxon>
        <taxon>Gunneridae</taxon>
        <taxon>Pentapetalae</taxon>
        <taxon>asterids</taxon>
        <taxon>lamiids</taxon>
        <taxon>Lamiales</taxon>
        <taxon>Pedaliaceae</taxon>
        <taxon>Sesamum</taxon>
    </lineage>
</organism>
<proteinExistence type="inferred from homology"/>
<reference evidence="6" key="1">
    <citation type="submission" date="2020-06" db="EMBL/GenBank/DDBJ databases">
        <authorList>
            <person name="Li T."/>
            <person name="Hu X."/>
            <person name="Zhang T."/>
            <person name="Song X."/>
            <person name="Zhang H."/>
            <person name="Dai N."/>
            <person name="Sheng W."/>
            <person name="Hou X."/>
            <person name="Wei L."/>
        </authorList>
    </citation>
    <scope>NUCLEOTIDE SEQUENCE</scope>
    <source>
        <strain evidence="6">G02</strain>
        <tissue evidence="6">Leaf</tissue>
    </source>
</reference>
<sequence>MEFCPTCGNMLLYELPHMERPARFYCPTCPYVCQIESKVKIKRHLRLVKKPIDPIFSEDDRKNLNKTTGVSCPDCNHGEASFTQVQTSCYLYMADDYYPSCPLSHSSYFGKFVAGISACRLMTFPLYAFKFSPCPTAY</sequence>
<gene>
    <name evidence="6" type="ORF">Sradi_1926100</name>
</gene>
<dbReference type="GO" id="GO:0005666">
    <property type="term" value="C:RNA polymerase III complex"/>
    <property type="evidence" value="ECO:0007669"/>
    <property type="project" value="TreeGrafter"/>
</dbReference>
<evidence type="ECO:0000256" key="1">
    <source>
        <dbReference type="ARBA" id="ARBA00008925"/>
    </source>
</evidence>
<dbReference type="EMBL" id="JACGWJ010000008">
    <property type="protein sequence ID" value="KAL0402853.1"/>
    <property type="molecule type" value="Genomic_DNA"/>
</dbReference>
<evidence type="ECO:0000313" key="6">
    <source>
        <dbReference type="EMBL" id="KAL0402853.1"/>
    </source>
</evidence>
<comment type="caution">
    <text evidence="6">The sequence shown here is derived from an EMBL/GenBank/DDBJ whole genome shotgun (WGS) entry which is preliminary data.</text>
</comment>
<dbReference type="Gene3D" id="2.20.70.10">
    <property type="match status" value="1"/>
</dbReference>
<evidence type="ECO:0000256" key="4">
    <source>
        <dbReference type="ARBA" id="ARBA00023163"/>
    </source>
</evidence>
<feature type="domain" description="DNA-directed RNA polymerase II subunit RPB9-like zinc ribbon" evidence="5">
    <location>
        <begin position="2"/>
        <end position="56"/>
    </location>
</feature>
<evidence type="ECO:0000256" key="3">
    <source>
        <dbReference type="ARBA" id="ARBA00022833"/>
    </source>
</evidence>
<dbReference type="PANTHER" id="PTHR11239">
    <property type="entry name" value="DNA-DIRECTED RNA POLYMERASE"/>
    <property type="match status" value="1"/>
</dbReference>
<dbReference type="InterPro" id="IPR001529">
    <property type="entry name" value="Zn_ribbon_RPB9"/>
</dbReference>
<evidence type="ECO:0000256" key="2">
    <source>
        <dbReference type="ARBA" id="ARBA00022723"/>
    </source>
</evidence>
<keyword evidence="2" id="KW-0479">Metal-binding</keyword>
<keyword evidence="4" id="KW-0804">Transcription</keyword>
<dbReference type="Gene3D" id="2.20.25.10">
    <property type="match status" value="1"/>
</dbReference>
<protein>
    <recommendedName>
        <fullName evidence="5">DNA-directed RNA polymerase II subunit RPB9-like zinc ribbon domain-containing protein</fullName>
    </recommendedName>
</protein>
<dbReference type="GO" id="GO:0006386">
    <property type="term" value="P:termination of RNA polymerase III transcription"/>
    <property type="evidence" value="ECO:0007669"/>
    <property type="project" value="TreeGrafter"/>
</dbReference>
<comment type="similarity">
    <text evidence="1">Belongs to the archaeal RpoM/eukaryotic RPA12/RPB9/RPC11 RNA polymerase family.</text>
</comment>
<dbReference type="GO" id="GO:0003899">
    <property type="term" value="F:DNA-directed RNA polymerase activity"/>
    <property type="evidence" value="ECO:0007669"/>
    <property type="project" value="InterPro"/>
</dbReference>
<dbReference type="GO" id="GO:0046872">
    <property type="term" value="F:metal ion binding"/>
    <property type="evidence" value="ECO:0007669"/>
    <property type="project" value="UniProtKB-KW"/>
</dbReference>
<reference evidence="6" key="2">
    <citation type="journal article" date="2024" name="Plant">
        <title>Genomic evolution and insights into agronomic trait innovations of Sesamum species.</title>
        <authorList>
            <person name="Miao H."/>
            <person name="Wang L."/>
            <person name="Qu L."/>
            <person name="Liu H."/>
            <person name="Sun Y."/>
            <person name="Le M."/>
            <person name="Wang Q."/>
            <person name="Wei S."/>
            <person name="Zheng Y."/>
            <person name="Lin W."/>
            <person name="Duan Y."/>
            <person name="Cao H."/>
            <person name="Xiong S."/>
            <person name="Wang X."/>
            <person name="Wei L."/>
            <person name="Li C."/>
            <person name="Ma Q."/>
            <person name="Ju M."/>
            <person name="Zhao R."/>
            <person name="Li G."/>
            <person name="Mu C."/>
            <person name="Tian Q."/>
            <person name="Mei H."/>
            <person name="Zhang T."/>
            <person name="Gao T."/>
            <person name="Zhang H."/>
        </authorList>
    </citation>
    <scope>NUCLEOTIDE SEQUENCE</scope>
    <source>
        <strain evidence="6">G02</strain>
    </source>
</reference>